<evidence type="ECO:0000313" key="3">
    <source>
        <dbReference type="EMBL" id="MEK8028769.1"/>
    </source>
</evidence>
<evidence type="ECO:0000256" key="1">
    <source>
        <dbReference type="SAM" id="SignalP"/>
    </source>
</evidence>
<dbReference type="RefSeq" id="WP_341376557.1">
    <property type="nucleotide sequence ID" value="NZ_JBBUTF010000030.1"/>
</dbReference>
<dbReference type="Pfam" id="PF07589">
    <property type="entry name" value="PEP-CTERM"/>
    <property type="match status" value="1"/>
</dbReference>
<dbReference type="EMBL" id="JBBUTF010000030">
    <property type="protein sequence ID" value="MEK8028769.1"/>
    <property type="molecule type" value="Genomic_DNA"/>
</dbReference>
<feature type="signal peptide" evidence="1">
    <location>
        <begin position="1"/>
        <end position="24"/>
    </location>
</feature>
<sequence length="275" mass="27233">MNTIKTTLALAALSLAAAAGSAQAARLQLVSGSSSGSVATTVSSGAGDSVQLSGSTVDLSGTAELLGFGAGSDTGALAGGSVPLSQDWSQLAVLDASGATTTFQMDLSHSLSVSGPATVGITQRSTLDLTGELRVASDGEALGQDVAVRLQLDADGLLTSDFSGTSSTAGFTLEVRDSANQLLASYTGPLAGASDSLDLSFASTVGQTLLFSMHWDGLTDVALTASPLATATLASSYLMGGTLAVTAVPEPQSALLLLAGLGLVAVRAARREARH</sequence>
<keyword evidence="4" id="KW-1185">Reference proteome</keyword>
<comment type="caution">
    <text evidence="3">The sequence shown here is derived from an EMBL/GenBank/DDBJ whole genome shotgun (WGS) entry which is preliminary data.</text>
</comment>
<evidence type="ECO:0000313" key="4">
    <source>
        <dbReference type="Proteomes" id="UP001368500"/>
    </source>
</evidence>
<organism evidence="3 4">
    <name type="scientific">Pseudaquabacterium rugosum</name>
    <dbReference type="NCBI Taxonomy" id="2984194"/>
    <lineage>
        <taxon>Bacteria</taxon>
        <taxon>Pseudomonadati</taxon>
        <taxon>Pseudomonadota</taxon>
        <taxon>Betaproteobacteria</taxon>
        <taxon>Burkholderiales</taxon>
        <taxon>Sphaerotilaceae</taxon>
        <taxon>Pseudaquabacterium</taxon>
    </lineage>
</organism>
<accession>A0ABU9BI58</accession>
<proteinExistence type="predicted"/>
<feature type="chain" id="PRO_5047417501" evidence="1">
    <location>
        <begin position="25"/>
        <end position="275"/>
    </location>
</feature>
<evidence type="ECO:0000259" key="2">
    <source>
        <dbReference type="Pfam" id="PF07589"/>
    </source>
</evidence>
<dbReference type="InterPro" id="IPR013424">
    <property type="entry name" value="Ice-binding_C"/>
</dbReference>
<dbReference type="Proteomes" id="UP001368500">
    <property type="component" value="Unassembled WGS sequence"/>
</dbReference>
<protein>
    <submittedName>
        <fullName evidence="3">PEP-CTERM sorting domain-containing protein</fullName>
    </submittedName>
</protein>
<name>A0ABU9BI58_9BURK</name>
<keyword evidence="1" id="KW-0732">Signal</keyword>
<gene>
    <name evidence="3" type="ORF">AACH11_22645</name>
</gene>
<feature type="domain" description="Ice-binding protein C-terminal" evidence="2">
    <location>
        <begin position="247"/>
        <end position="271"/>
    </location>
</feature>
<reference evidence="3 4" key="1">
    <citation type="submission" date="2024-04" db="EMBL/GenBank/DDBJ databases">
        <title>Novel species of the genus Ideonella isolated from streams.</title>
        <authorList>
            <person name="Lu H."/>
        </authorList>
    </citation>
    <scope>NUCLEOTIDE SEQUENCE [LARGE SCALE GENOMIC DNA]</scope>
    <source>
        <strain evidence="3 4">BYS139W</strain>
    </source>
</reference>